<keyword evidence="2" id="KW-1185">Reference proteome</keyword>
<comment type="caution">
    <text evidence="1">The sequence shown here is derived from an EMBL/GenBank/DDBJ whole genome shotgun (WGS) entry which is preliminary data.</text>
</comment>
<dbReference type="Proteomes" id="UP001196870">
    <property type="component" value="Unassembled WGS sequence"/>
</dbReference>
<dbReference type="CDD" id="cd00093">
    <property type="entry name" value="HTH_XRE"/>
    <property type="match status" value="1"/>
</dbReference>
<name>A0ABS5EUM7_9PROT</name>
<sequence>MTPDRLREIREMMGLSSRALAAVFGYAPTAGYEWESGRNAIPEPVAAWLENVARFWKANPPPQRSARAEAPLQAGRA</sequence>
<evidence type="ECO:0000313" key="2">
    <source>
        <dbReference type="Proteomes" id="UP001196870"/>
    </source>
</evidence>
<evidence type="ECO:0000313" key="1">
    <source>
        <dbReference type="EMBL" id="MBR0663993.1"/>
    </source>
</evidence>
<dbReference type="RefSeq" id="WP_211851597.1">
    <property type="nucleotide sequence ID" value="NZ_JAAGBB010000006.1"/>
</dbReference>
<proteinExistence type="predicted"/>
<organism evidence="1 2">
    <name type="scientific">Plastoroseomonas hellenica</name>
    <dbReference type="NCBI Taxonomy" id="2687306"/>
    <lineage>
        <taxon>Bacteria</taxon>
        <taxon>Pseudomonadati</taxon>
        <taxon>Pseudomonadota</taxon>
        <taxon>Alphaproteobacteria</taxon>
        <taxon>Acetobacterales</taxon>
        <taxon>Acetobacteraceae</taxon>
        <taxon>Plastoroseomonas</taxon>
    </lineage>
</organism>
<accession>A0ABS5EUM7</accession>
<dbReference type="EMBL" id="JAAGBB010000006">
    <property type="protein sequence ID" value="MBR0663993.1"/>
    <property type="molecule type" value="Genomic_DNA"/>
</dbReference>
<dbReference type="SUPFAM" id="SSF47413">
    <property type="entry name" value="lambda repressor-like DNA-binding domains"/>
    <property type="match status" value="1"/>
</dbReference>
<dbReference type="Gene3D" id="1.10.260.40">
    <property type="entry name" value="lambda repressor-like DNA-binding domains"/>
    <property type="match status" value="1"/>
</dbReference>
<dbReference type="InterPro" id="IPR010982">
    <property type="entry name" value="Lambda_DNA-bd_dom_sf"/>
</dbReference>
<reference evidence="2" key="1">
    <citation type="journal article" date="2021" name="Syst. Appl. Microbiol.">
        <title>Roseomonas hellenica sp. nov., isolated from roots of wild-growing Alkanna tinctoria.</title>
        <authorList>
            <person name="Rat A."/>
            <person name="Naranjo H.D."/>
            <person name="Lebbe L."/>
            <person name="Cnockaert M."/>
            <person name="Krigas N."/>
            <person name="Grigoriadou K."/>
            <person name="Maloupa E."/>
            <person name="Willems A."/>
        </authorList>
    </citation>
    <scope>NUCLEOTIDE SEQUENCE [LARGE SCALE GENOMIC DNA]</scope>
    <source>
        <strain evidence="2">LMG 31523</strain>
    </source>
</reference>
<protein>
    <submittedName>
        <fullName evidence="1">Helix-turn-helix transcriptional regulator</fullName>
    </submittedName>
</protein>
<dbReference type="InterPro" id="IPR001387">
    <property type="entry name" value="Cro/C1-type_HTH"/>
</dbReference>
<gene>
    <name evidence="1" type="ORF">GXW71_06440</name>
</gene>